<evidence type="ECO:0000256" key="1">
    <source>
        <dbReference type="ARBA" id="ARBA00006484"/>
    </source>
</evidence>
<comment type="caution">
    <text evidence="3">The sequence shown here is derived from an EMBL/GenBank/DDBJ whole genome shotgun (WGS) entry which is preliminary data.</text>
</comment>
<dbReference type="Proteomes" id="UP000248714">
    <property type="component" value="Unassembled WGS sequence"/>
</dbReference>
<sequence length="256" mass="26743">MKLDKQVAVVTGGSRGIGREICRALAAEGATVVVNHRRSATRAAEVAELIQVEGGQAEVIAADVAEPDEVDRMIAEVVERHGRVDVLVNNAGVAEDDLICRMSPDSWLAVMKVNFGGVFHCTQAVLPRLMAQGSGSIVNISSVMGERGWIGQANYAASKGAINAFTRCSAMEAARFGVRVNAVLPGFSPTEMVAGLLEGDRGKQILRQIPLRSFVEPEAIAQAVCFLAGPDAGLITGALVPVDGGALTALGLGRAR</sequence>
<dbReference type="InterPro" id="IPR036291">
    <property type="entry name" value="NAD(P)-bd_dom_sf"/>
</dbReference>
<dbReference type="Pfam" id="PF13561">
    <property type="entry name" value="adh_short_C2"/>
    <property type="match status" value="1"/>
</dbReference>
<dbReference type="EMBL" id="QLTT01000004">
    <property type="protein sequence ID" value="RAS65886.1"/>
    <property type="molecule type" value="Genomic_DNA"/>
</dbReference>
<reference evidence="3 4" key="1">
    <citation type="submission" date="2018-06" db="EMBL/GenBank/DDBJ databases">
        <title>Genomic Encyclopedia of Type Strains, Phase IV (KMG-IV): sequencing the most valuable type-strain genomes for metagenomic binning, comparative biology and taxonomic classification.</title>
        <authorList>
            <person name="Goeker M."/>
        </authorList>
    </citation>
    <scope>NUCLEOTIDE SEQUENCE [LARGE SCALE GENOMIC DNA]</scope>
    <source>
        <strain evidence="3 4">DSM 45479</strain>
    </source>
</reference>
<dbReference type="PANTHER" id="PTHR42879:SF2">
    <property type="entry name" value="3-OXOACYL-[ACYL-CARRIER-PROTEIN] REDUCTASE FABG"/>
    <property type="match status" value="1"/>
</dbReference>
<dbReference type="SUPFAM" id="SSF51735">
    <property type="entry name" value="NAD(P)-binding Rossmann-fold domains"/>
    <property type="match status" value="1"/>
</dbReference>
<keyword evidence="4" id="KW-1185">Reference proteome</keyword>
<protein>
    <submittedName>
        <fullName evidence="3">3-oxoacyl-[acyl-carrier-protein] reductase</fullName>
    </submittedName>
</protein>
<dbReference type="InterPro" id="IPR002347">
    <property type="entry name" value="SDR_fam"/>
</dbReference>
<evidence type="ECO:0000259" key="2">
    <source>
        <dbReference type="SMART" id="SM00822"/>
    </source>
</evidence>
<dbReference type="Gene3D" id="3.40.50.720">
    <property type="entry name" value="NAD(P)-binding Rossmann-like Domain"/>
    <property type="match status" value="1"/>
</dbReference>
<evidence type="ECO:0000313" key="3">
    <source>
        <dbReference type="EMBL" id="RAS65886.1"/>
    </source>
</evidence>
<accession>A0ABX9E868</accession>
<dbReference type="InterPro" id="IPR050259">
    <property type="entry name" value="SDR"/>
</dbReference>
<dbReference type="InterPro" id="IPR057326">
    <property type="entry name" value="KR_dom"/>
</dbReference>
<proteinExistence type="inferred from homology"/>
<dbReference type="PANTHER" id="PTHR42879">
    <property type="entry name" value="3-OXOACYL-(ACYL-CARRIER-PROTEIN) REDUCTASE"/>
    <property type="match status" value="1"/>
</dbReference>
<evidence type="ECO:0000313" key="4">
    <source>
        <dbReference type="Proteomes" id="UP000248714"/>
    </source>
</evidence>
<dbReference type="PRINTS" id="PR00080">
    <property type="entry name" value="SDRFAMILY"/>
</dbReference>
<dbReference type="NCBIfam" id="NF005559">
    <property type="entry name" value="PRK07231.1"/>
    <property type="match status" value="1"/>
</dbReference>
<dbReference type="SMART" id="SM00822">
    <property type="entry name" value="PKS_KR"/>
    <property type="match status" value="1"/>
</dbReference>
<dbReference type="PRINTS" id="PR00081">
    <property type="entry name" value="GDHRDH"/>
</dbReference>
<comment type="similarity">
    <text evidence="1">Belongs to the short-chain dehydrogenases/reductases (SDR) family.</text>
</comment>
<dbReference type="RefSeq" id="WP_112228264.1">
    <property type="nucleotide sequence ID" value="NZ_QLTT01000004.1"/>
</dbReference>
<dbReference type="NCBIfam" id="NF009466">
    <property type="entry name" value="PRK12826.1-2"/>
    <property type="match status" value="1"/>
</dbReference>
<name>A0ABX9E868_9PSEU</name>
<organism evidence="3 4">
    <name type="scientific">Lentzea atacamensis</name>
    <dbReference type="NCBI Taxonomy" id="531938"/>
    <lineage>
        <taxon>Bacteria</taxon>
        <taxon>Bacillati</taxon>
        <taxon>Actinomycetota</taxon>
        <taxon>Actinomycetes</taxon>
        <taxon>Pseudonocardiales</taxon>
        <taxon>Pseudonocardiaceae</taxon>
        <taxon>Lentzea</taxon>
    </lineage>
</organism>
<feature type="domain" description="Ketoreductase" evidence="2">
    <location>
        <begin position="6"/>
        <end position="190"/>
    </location>
</feature>
<gene>
    <name evidence="3" type="ORF">C8D87_104437</name>
</gene>